<gene>
    <name evidence="2" type="ORF">F8163_05910</name>
</gene>
<feature type="domain" description="TniQ" evidence="1">
    <location>
        <begin position="2"/>
        <end position="126"/>
    </location>
</feature>
<proteinExistence type="predicted"/>
<comment type="caution">
    <text evidence="2">The sequence shown here is derived from an EMBL/GenBank/DDBJ whole genome shotgun (WGS) entry which is preliminary data.</text>
</comment>
<evidence type="ECO:0000313" key="2">
    <source>
        <dbReference type="EMBL" id="KAB2445065.1"/>
    </source>
</evidence>
<dbReference type="EMBL" id="WBPG01000008">
    <property type="protein sequence ID" value="KAB2445065.1"/>
    <property type="molecule type" value="Genomic_DNA"/>
</dbReference>
<evidence type="ECO:0000259" key="1">
    <source>
        <dbReference type="Pfam" id="PF06527"/>
    </source>
</evidence>
<dbReference type="InterPro" id="IPR009492">
    <property type="entry name" value="TniQ"/>
</dbReference>
<sequence length="570" mass="67031">MPFESLHSLLYRTLKVNHFPHPSTILKEMSLRLYDNSCNYIDEKKVWYYQLMQMVKMLAYEHDEFVLNKFDKLFIHEELLRRQQEHFIYHFSGSKYCPKCLKENLYHKLHWDIKLVTICTIHKKRLLESCVYCDRKSRISRIMQDECQCGKRFSESLDTKEIHSQMELTIQEEIQSIIFGNKREILIENNDVLTSEEYFRFFVLFCHLVDGLQIEGLFINHSDCNFFNFGRKVKGKKDVLSFNTLTMFVHSIITEPSKYLYLLLKRLDDKEQVPKGITTYKLRLLYKIINDKSGKVYGKIFKSYVTGIGNYGVNRGKYNDVKISKKDSLTCNETVKLYGVPHRRVKFLCERGILIPKTENGIQLIDKRSVEEYVAIMKSSLNIRQTQVLLGTSLEFVKKLVLKGDLKAIYGPHNGWNEWVFLKEDVKRTLNWILSGSVCVDNILDGYIPFTATVHLVKNQGITVMNLIELLITKRIESIVLNSQLNLKGVYIKKSDIDKIIELERQKRINQYGYSLKEVAKILNQDRRKIEKLIHKGEIQAKYVLKNANGSLSYYFDKELINNLIQQNNN</sequence>
<organism evidence="2 3">
    <name type="scientific">Bacillus luti</name>
    <dbReference type="NCBI Taxonomy" id="2026191"/>
    <lineage>
        <taxon>Bacteria</taxon>
        <taxon>Bacillati</taxon>
        <taxon>Bacillota</taxon>
        <taxon>Bacilli</taxon>
        <taxon>Bacillales</taxon>
        <taxon>Bacillaceae</taxon>
        <taxon>Bacillus</taxon>
        <taxon>Bacillus cereus group</taxon>
    </lineage>
</organism>
<accession>A0A7V7V6H5</accession>
<reference evidence="2 3" key="1">
    <citation type="submission" date="2019-10" db="EMBL/GenBank/DDBJ databases">
        <title>Bacillus from the desert of Cuatro Cinegas, Coahuila.</title>
        <authorList>
            <person name="Olmedo-Alvarez G."/>
            <person name="Saldana S."/>
            <person name="Barcelo D."/>
        </authorList>
    </citation>
    <scope>NUCLEOTIDE SEQUENCE [LARGE SCALE GENOMIC DNA]</scope>
    <source>
        <strain evidence="2 3">CH155b_5T</strain>
    </source>
</reference>
<evidence type="ECO:0000313" key="3">
    <source>
        <dbReference type="Proteomes" id="UP000470409"/>
    </source>
</evidence>
<name>A0A7V7V6H5_9BACI</name>
<dbReference type="AlphaFoldDB" id="A0A7V7V6H5"/>
<protein>
    <recommendedName>
        <fullName evidence="1">TniQ domain-containing protein</fullName>
    </recommendedName>
</protein>
<dbReference type="Proteomes" id="UP000470409">
    <property type="component" value="Unassembled WGS sequence"/>
</dbReference>
<dbReference type="Pfam" id="PF06527">
    <property type="entry name" value="TniQ"/>
    <property type="match status" value="1"/>
</dbReference>